<feature type="domain" description="C2" evidence="3">
    <location>
        <begin position="280"/>
        <end position="405"/>
    </location>
</feature>
<dbReference type="Pfam" id="PF00168">
    <property type="entry name" value="C2"/>
    <property type="match status" value="2"/>
</dbReference>
<dbReference type="GO" id="GO:0048791">
    <property type="term" value="P:calcium ion-regulated exocytosis of neurotransmitter"/>
    <property type="evidence" value="ECO:0007669"/>
    <property type="project" value="TreeGrafter"/>
</dbReference>
<evidence type="ECO:0000313" key="4">
    <source>
        <dbReference type="EMBL" id="SBP21767.1"/>
    </source>
</evidence>
<dbReference type="Gene3D" id="2.60.40.150">
    <property type="entry name" value="C2 domain"/>
    <property type="match status" value="1"/>
</dbReference>
<dbReference type="SMART" id="SM00239">
    <property type="entry name" value="C2"/>
    <property type="match status" value="1"/>
</dbReference>
<sequence length="422" mass="46803">MLQETLGVHLQLLLAVGLAVLCYGLVLGCILCCRRKKKIPSEDKEAVFLAPPPPPEEVTVTLNLPACTQPVRQQYEELDGEVLEFPSPSHDDLTALPFDTEPNGTRRVMGRRCTVSEDALAYGESRQLTPAGSGEHPLSRSASCTLVVNILSLSGDTRKRGGVFVRASLPPLYPTPQQIPPRRRSLSPDLHSQNLVLQVGSVEELQTCTLRLAVYSRDFSGLREAALGVVELPCEQLDWKADTTTTYSRQLSMRKTKLKKSLSSLESLSRRKSSVWVPQTLGQLLVLLQYQTPARRIKVMVRKAENLVKVTRIPGTPDHYIVINLCQDGKIVDSKETKGVGGPNPVWNAPFLFDLPPGDITQLSLTLEFIVMQGRLYTKSSVLGRVLIGTDVSEAGREHWRDTCYPGQTETTRWHTVQSDTR</sequence>
<dbReference type="InterPro" id="IPR000008">
    <property type="entry name" value="C2_dom"/>
</dbReference>
<dbReference type="AlphaFoldDB" id="A0A1A7XUG4"/>
<dbReference type="PROSITE" id="PS50004">
    <property type="entry name" value="C2"/>
    <property type="match status" value="1"/>
</dbReference>
<evidence type="ECO:0000256" key="1">
    <source>
        <dbReference type="ARBA" id="ARBA00006996"/>
    </source>
</evidence>
<evidence type="ECO:0000259" key="3">
    <source>
        <dbReference type="PROSITE" id="PS50004"/>
    </source>
</evidence>
<keyword evidence="2" id="KW-1133">Transmembrane helix</keyword>
<organism evidence="4">
    <name type="scientific">Iconisemion striatum</name>
    <dbReference type="NCBI Taxonomy" id="60296"/>
    <lineage>
        <taxon>Eukaryota</taxon>
        <taxon>Metazoa</taxon>
        <taxon>Chordata</taxon>
        <taxon>Craniata</taxon>
        <taxon>Vertebrata</taxon>
        <taxon>Euteleostomi</taxon>
        <taxon>Actinopterygii</taxon>
        <taxon>Neopterygii</taxon>
        <taxon>Teleostei</taxon>
        <taxon>Neoteleostei</taxon>
        <taxon>Acanthomorphata</taxon>
        <taxon>Ovalentaria</taxon>
        <taxon>Atherinomorphae</taxon>
        <taxon>Cyprinodontiformes</taxon>
        <taxon>Nothobranchiidae</taxon>
        <taxon>Iconisemion</taxon>
    </lineage>
</organism>
<keyword evidence="2" id="KW-0472">Membrane</keyword>
<dbReference type="GO" id="GO:0005509">
    <property type="term" value="F:calcium ion binding"/>
    <property type="evidence" value="ECO:0007669"/>
    <property type="project" value="TreeGrafter"/>
</dbReference>
<dbReference type="InterPro" id="IPR035892">
    <property type="entry name" value="C2_domain_sf"/>
</dbReference>
<keyword evidence="2" id="KW-0812">Transmembrane</keyword>
<name>A0A1A7XUG4_9TELE</name>
<dbReference type="PANTHER" id="PTHR10024">
    <property type="entry name" value="SYNAPTOTAGMIN"/>
    <property type="match status" value="1"/>
</dbReference>
<reference evidence="4" key="1">
    <citation type="submission" date="2016-05" db="EMBL/GenBank/DDBJ databases">
        <authorList>
            <person name="Lavstsen T."/>
            <person name="Jespersen J.S."/>
        </authorList>
    </citation>
    <scope>NUCLEOTIDE SEQUENCE</scope>
    <source>
        <tissue evidence="4">Brain</tissue>
    </source>
</reference>
<dbReference type="GO" id="GO:0005544">
    <property type="term" value="F:calcium-dependent phospholipid binding"/>
    <property type="evidence" value="ECO:0007669"/>
    <property type="project" value="TreeGrafter"/>
</dbReference>
<dbReference type="GO" id="GO:0070382">
    <property type="term" value="C:exocytic vesicle"/>
    <property type="evidence" value="ECO:0007669"/>
    <property type="project" value="TreeGrafter"/>
</dbReference>
<dbReference type="GO" id="GO:0030276">
    <property type="term" value="F:clathrin binding"/>
    <property type="evidence" value="ECO:0007669"/>
    <property type="project" value="TreeGrafter"/>
</dbReference>
<feature type="transmembrane region" description="Helical" evidence="2">
    <location>
        <begin position="12"/>
        <end position="33"/>
    </location>
</feature>
<dbReference type="GO" id="GO:0001786">
    <property type="term" value="F:phosphatidylserine binding"/>
    <property type="evidence" value="ECO:0007669"/>
    <property type="project" value="TreeGrafter"/>
</dbReference>
<dbReference type="GO" id="GO:0006906">
    <property type="term" value="P:vesicle fusion"/>
    <property type="evidence" value="ECO:0007669"/>
    <property type="project" value="TreeGrafter"/>
</dbReference>
<dbReference type="GO" id="GO:0098793">
    <property type="term" value="C:presynapse"/>
    <property type="evidence" value="ECO:0007669"/>
    <property type="project" value="GOC"/>
</dbReference>
<dbReference type="PANTHER" id="PTHR10024:SF351">
    <property type="entry name" value="SYNAPTOTAGMIN-4-LIKE"/>
    <property type="match status" value="1"/>
</dbReference>
<dbReference type="EMBL" id="HADW01020367">
    <property type="protein sequence ID" value="SBP21767.1"/>
    <property type="molecule type" value="Transcribed_RNA"/>
</dbReference>
<proteinExistence type="inferred from homology"/>
<gene>
    <name evidence="4" type="primary">CABZ01086835.1</name>
</gene>
<reference evidence="4" key="2">
    <citation type="submission" date="2016-06" db="EMBL/GenBank/DDBJ databases">
        <title>The genome of a short-lived fish provides insights into sex chromosome evolution and the genetic control of aging.</title>
        <authorList>
            <person name="Reichwald K."/>
            <person name="Felder M."/>
            <person name="Petzold A."/>
            <person name="Koch P."/>
            <person name="Groth M."/>
            <person name="Platzer M."/>
        </authorList>
    </citation>
    <scope>NUCLEOTIDE SEQUENCE</scope>
    <source>
        <tissue evidence="4">Brain</tissue>
    </source>
</reference>
<dbReference type="GO" id="GO:0005886">
    <property type="term" value="C:plasma membrane"/>
    <property type="evidence" value="ECO:0007669"/>
    <property type="project" value="TreeGrafter"/>
</dbReference>
<dbReference type="GO" id="GO:0000149">
    <property type="term" value="F:SNARE binding"/>
    <property type="evidence" value="ECO:0007669"/>
    <property type="project" value="TreeGrafter"/>
</dbReference>
<dbReference type="GO" id="GO:0030424">
    <property type="term" value="C:axon"/>
    <property type="evidence" value="ECO:0007669"/>
    <property type="project" value="TreeGrafter"/>
</dbReference>
<accession>A0A1A7XUG4</accession>
<protein>
    <submittedName>
        <fullName evidence="4">Synaptotagmin XIII</fullName>
    </submittedName>
</protein>
<comment type="similarity">
    <text evidence="1">Belongs to the synaptotagmin family.</text>
</comment>
<evidence type="ECO:0000256" key="2">
    <source>
        <dbReference type="SAM" id="Phobius"/>
    </source>
</evidence>
<dbReference type="CDD" id="cd00276">
    <property type="entry name" value="C2B_Synaptotagmin"/>
    <property type="match status" value="1"/>
</dbReference>
<dbReference type="SUPFAM" id="SSF49562">
    <property type="entry name" value="C2 domain (Calcium/lipid-binding domain, CaLB)"/>
    <property type="match status" value="1"/>
</dbReference>